<evidence type="ECO:0000256" key="2">
    <source>
        <dbReference type="ARBA" id="ARBA00022692"/>
    </source>
</evidence>
<feature type="domain" description="Cation-transporting P-type ATPase C-terminal" evidence="6">
    <location>
        <begin position="194"/>
        <end position="308"/>
    </location>
</feature>
<dbReference type="SUPFAM" id="SSF56784">
    <property type="entry name" value="HAD-like"/>
    <property type="match status" value="1"/>
</dbReference>
<dbReference type="InterPro" id="IPR001757">
    <property type="entry name" value="P_typ_ATPase"/>
</dbReference>
<dbReference type="PANTHER" id="PTHR42861">
    <property type="entry name" value="CALCIUM-TRANSPORTING ATPASE"/>
    <property type="match status" value="1"/>
</dbReference>
<accession>A0ABQ7GX04</accession>
<sequence>MLPASTFPLWRALYLGKTELGPLSDYNGDPKHPGHKVLQEPANYEAVESDLTFLGLVGLQDPPRPEVKGAISECRQAGIRVMVITGDNKKTAEAICQKIGVLTASDVESSSFTGSEFVSLPRSKQISILKESRGCVFSRAEPRHKQDIVRLLKELGEITAMTGDGVNDAPALKLADIGVAMGISEPDSCAAAGLIPVQLLWVNLVTDGPPATALGFNKPDLGIMNKPPRKSDEMLISTWVFFRYLVVGMYVGFATVGVFCSWFMHHNFMGIDSSKDSHTPSKQSEHACLPLWARCLLQVGVFCSWFMYDNFMGIDLSKDGHTPVTYNQLTHWQSCSEWEGFKASGYSTSNGGHVTFDNPCDYFTVSKPIRTQRCTARSQHR</sequence>
<evidence type="ECO:0000256" key="1">
    <source>
        <dbReference type="ARBA" id="ARBA00004141"/>
    </source>
</evidence>
<dbReference type="SUPFAM" id="SSF81665">
    <property type="entry name" value="Calcium ATPase, transmembrane domain M"/>
    <property type="match status" value="1"/>
</dbReference>
<comment type="caution">
    <text evidence="7">The sequence shown here is derived from an EMBL/GenBank/DDBJ whole genome shotgun (WGS) entry which is preliminary data.</text>
</comment>
<dbReference type="NCBIfam" id="TIGR01494">
    <property type="entry name" value="ATPase_P-type"/>
    <property type="match status" value="1"/>
</dbReference>
<dbReference type="Proteomes" id="UP000815325">
    <property type="component" value="Unassembled WGS sequence"/>
</dbReference>
<dbReference type="InterPro" id="IPR023298">
    <property type="entry name" value="ATPase_P-typ_TM_dom_sf"/>
</dbReference>
<keyword evidence="2 5" id="KW-0812">Transmembrane</keyword>
<dbReference type="Pfam" id="PF00702">
    <property type="entry name" value="Hydrolase"/>
    <property type="match status" value="1"/>
</dbReference>
<evidence type="ECO:0000256" key="5">
    <source>
        <dbReference type="SAM" id="Phobius"/>
    </source>
</evidence>
<dbReference type="Pfam" id="PF00689">
    <property type="entry name" value="Cation_ATPase_C"/>
    <property type="match status" value="1"/>
</dbReference>
<name>A0ABQ7GX04_DUNSA</name>
<dbReference type="Gene3D" id="1.20.1110.10">
    <property type="entry name" value="Calcium-transporting ATPase, transmembrane domain"/>
    <property type="match status" value="1"/>
</dbReference>
<evidence type="ECO:0000259" key="6">
    <source>
        <dbReference type="Pfam" id="PF00689"/>
    </source>
</evidence>
<dbReference type="InterPro" id="IPR006068">
    <property type="entry name" value="ATPase_P-typ_cation-transptr_C"/>
</dbReference>
<evidence type="ECO:0000256" key="3">
    <source>
        <dbReference type="ARBA" id="ARBA00022989"/>
    </source>
</evidence>
<dbReference type="InterPro" id="IPR023214">
    <property type="entry name" value="HAD_sf"/>
</dbReference>
<dbReference type="EMBL" id="MU069557">
    <property type="protein sequence ID" value="KAF5839052.1"/>
    <property type="molecule type" value="Genomic_DNA"/>
</dbReference>
<dbReference type="Gene3D" id="3.40.1110.10">
    <property type="entry name" value="Calcium-transporting ATPase, cytoplasmic domain N"/>
    <property type="match status" value="1"/>
</dbReference>
<protein>
    <submittedName>
        <fullName evidence="7">HAD-like domain-containing protein</fullName>
    </submittedName>
</protein>
<organism evidence="7 8">
    <name type="scientific">Dunaliella salina</name>
    <name type="common">Green alga</name>
    <name type="synonym">Protococcus salinus</name>
    <dbReference type="NCBI Taxonomy" id="3046"/>
    <lineage>
        <taxon>Eukaryota</taxon>
        <taxon>Viridiplantae</taxon>
        <taxon>Chlorophyta</taxon>
        <taxon>core chlorophytes</taxon>
        <taxon>Chlorophyceae</taxon>
        <taxon>CS clade</taxon>
        <taxon>Chlamydomonadales</taxon>
        <taxon>Dunaliellaceae</taxon>
        <taxon>Dunaliella</taxon>
    </lineage>
</organism>
<keyword evidence="8" id="KW-1185">Reference proteome</keyword>
<dbReference type="PRINTS" id="PR00119">
    <property type="entry name" value="CATATPASE"/>
</dbReference>
<evidence type="ECO:0000313" key="8">
    <source>
        <dbReference type="Proteomes" id="UP000815325"/>
    </source>
</evidence>
<feature type="transmembrane region" description="Helical" evidence="5">
    <location>
        <begin position="240"/>
        <end position="264"/>
    </location>
</feature>
<evidence type="ECO:0000256" key="4">
    <source>
        <dbReference type="ARBA" id="ARBA00023136"/>
    </source>
</evidence>
<keyword evidence="4 5" id="KW-0472">Membrane</keyword>
<evidence type="ECO:0000313" key="7">
    <source>
        <dbReference type="EMBL" id="KAF5839052.1"/>
    </source>
</evidence>
<gene>
    <name evidence="7" type="ORF">DUNSADRAFT_1749</name>
</gene>
<proteinExistence type="predicted"/>
<reference evidence="7" key="1">
    <citation type="submission" date="2017-08" db="EMBL/GenBank/DDBJ databases">
        <authorList>
            <person name="Polle J.E."/>
            <person name="Barry K."/>
            <person name="Cushman J."/>
            <person name="Schmutz J."/>
            <person name="Tran D."/>
            <person name="Hathwaick L.T."/>
            <person name="Yim W.C."/>
            <person name="Jenkins J."/>
            <person name="Mckie-Krisberg Z.M."/>
            <person name="Prochnik S."/>
            <person name="Lindquist E."/>
            <person name="Dockter R.B."/>
            <person name="Adam C."/>
            <person name="Molina H."/>
            <person name="Bunkerborg J."/>
            <person name="Jin E."/>
            <person name="Buchheim M."/>
            <person name="Magnuson J."/>
        </authorList>
    </citation>
    <scope>NUCLEOTIDE SEQUENCE</scope>
    <source>
        <strain evidence="7">CCAP 19/18</strain>
    </source>
</reference>
<dbReference type="InterPro" id="IPR036412">
    <property type="entry name" value="HAD-like_sf"/>
</dbReference>
<comment type="subcellular location">
    <subcellularLocation>
        <location evidence="1">Membrane</location>
        <topology evidence="1">Multi-pass membrane protein</topology>
    </subcellularLocation>
</comment>
<dbReference type="InterPro" id="IPR023299">
    <property type="entry name" value="ATPase_P-typ_cyto_dom_N"/>
</dbReference>
<dbReference type="Gene3D" id="3.40.50.1000">
    <property type="entry name" value="HAD superfamily/HAD-like"/>
    <property type="match status" value="1"/>
</dbReference>
<keyword evidence="3 5" id="KW-1133">Transmembrane helix</keyword>